<reference evidence="1 2" key="1">
    <citation type="journal article" date="2013" name="Genome Announc.">
        <title>Draft Genome Sequence for Ralstonia sp. Strain OR214, a Bacterium with Potential for Bioremediation.</title>
        <authorList>
            <person name="Utturkar S.M."/>
            <person name="Bollmann A."/>
            <person name="Brzoska R.M."/>
            <person name="Klingeman D.M."/>
            <person name="Epstein S.E."/>
            <person name="Palumbo A.V."/>
            <person name="Brown S.D."/>
        </authorList>
    </citation>
    <scope>NUCLEOTIDE SEQUENCE [LARGE SCALE GENOMIC DNA]</scope>
    <source>
        <strain evidence="1 2">OR214</strain>
    </source>
</reference>
<dbReference type="RefSeq" id="WP_004637266.1">
    <property type="nucleotide sequence ID" value="NZ_APMQ01000037.1"/>
</dbReference>
<proteinExistence type="predicted"/>
<dbReference type="AlphaFoldDB" id="R0CDN3"/>
<dbReference type="Proteomes" id="UP000013280">
    <property type="component" value="Unassembled WGS sequence"/>
</dbReference>
<name>R0CDN3_RALPI</name>
<dbReference type="Pfam" id="PF07042">
    <property type="entry name" value="TrfA"/>
    <property type="match status" value="1"/>
</dbReference>
<protein>
    <recommendedName>
        <fullName evidence="3">TrfA family protein</fullName>
    </recommendedName>
</protein>
<evidence type="ECO:0008006" key="3">
    <source>
        <dbReference type="Google" id="ProtNLM"/>
    </source>
</evidence>
<organism evidence="1 2">
    <name type="scientific">Ralstonia pickettii OR214</name>
    <dbReference type="NCBI Taxonomy" id="1264675"/>
    <lineage>
        <taxon>Bacteria</taxon>
        <taxon>Pseudomonadati</taxon>
        <taxon>Pseudomonadota</taxon>
        <taxon>Betaproteobacteria</taxon>
        <taxon>Burkholderiales</taxon>
        <taxon>Burkholderiaceae</taxon>
        <taxon>Ralstonia</taxon>
    </lineage>
</organism>
<gene>
    <name evidence="1" type="ORF">OR214_05281</name>
</gene>
<sequence>MRDSFPAQEAVEKARRNAYLHQKGVNPSEPVQLDLIFPGTLHPTQRAIPNDVARSSMFTARNKREPRRNLLQERLFHLHEGVSVLYTGIELRAEDDEIIWLQILHYAKSVPLGEPFEFTINQLVSDVGWSKNGRYYDKARECISRLKANEVMVFNEKAYGTSGALSLIEKYTVVNESDGKPNRYRVWIAPGMILLFAGNTFTNHSWDTYRELSPVARRLADYIESHKHPFPLQVERFRLMCGSSSQALTGWRRTVRQACEEIESRKLVQRVYLEDDNIITLR</sequence>
<dbReference type="InterPro" id="IPR010751">
    <property type="entry name" value="TrfA"/>
</dbReference>
<evidence type="ECO:0000313" key="2">
    <source>
        <dbReference type="Proteomes" id="UP000013280"/>
    </source>
</evidence>
<accession>R0CDN3</accession>
<evidence type="ECO:0000313" key="1">
    <source>
        <dbReference type="EMBL" id="ENZ74760.1"/>
    </source>
</evidence>
<dbReference type="EMBL" id="APMQ01000037">
    <property type="protein sequence ID" value="ENZ74760.1"/>
    <property type="molecule type" value="Genomic_DNA"/>
</dbReference>
<dbReference type="PATRIC" id="fig|1264675.3.peg.5205"/>
<comment type="caution">
    <text evidence="1">The sequence shown here is derived from an EMBL/GenBank/DDBJ whole genome shotgun (WGS) entry which is preliminary data.</text>
</comment>